<accession>A0A1M6H4G2</accession>
<dbReference type="EMBL" id="FQZP01000029">
    <property type="protein sequence ID" value="SHJ17068.1"/>
    <property type="molecule type" value="Genomic_DNA"/>
</dbReference>
<dbReference type="OrthoDB" id="9797083at2"/>
<dbReference type="HAMAP" id="MF_00201">
    <property type="entry name" value="RecO"/>
    <property type="match status" value="1"/>
</dbReference>
<evidence type="ECO:0000256" key="4">
    <source>
        <dbReference type="ARBA" id="ARBA00023172"/>
    </source>
</evidence>
<dbReference type="InterPro" id="IPR003717">
    <property type="entry name" value="RecO"/>
</dbReference>
<dbReference type="GO" id="GO:0043590">
    <property type="term" value="C:bacterial nucleoid"/>
    <property type="evidence" value="ECO:0007669"/>
    <property type="project" value="TreeGrafter"/>
</dbReference>
<keyword evidence="5 7" id="KW-0234">DNA repair</keyword>
<dbReference type="InterPro" id="IPR042242">
    <property type="entry name" value="RecO_C"/>
</dbReference>
<evidence type="ECO:0000256" key="2">
    <source>
        <dbReference type="ARBA" id="ARBA00021310"/>
    </source>
</evidence>
<reference evidence="9 10" key="1">
    <citation type="submission" date="2016-11" db="EMBL/GenBank/DDBJ databases">
        <authorList>
            <person name="Varghese N."/>
            <person name="Submissions S."/>
        </authorList>
    </citation>
    <scope>NUCLEOTIDE SEQUENCE [LARGE SCALE GENOMIC DNA]</scope>
    <source>
        <strain evidence="9 10">DSM 19027</strain>
    </source>
</reference>
<dbReference type="Gene3D" id="6.20.220.20">
    <property type="entry name" value="Recombination protein O, zinc-binding domain"/>
    <property type="match status" value="1"/>
</dbReference>
<evidence type="ECO:0000259" key="8">
    <source>
        <dbReference type="Pfam" id="PF11967"/>
    </source>
</evidence>
<dbReference type="InterPro" id="IPR012340">
    <property type="entry name" value="NA-bd_OB-fold"/>
</dbReference>
<dbReference type="InterPro" id="IPR022572">
    <property type="entry name" value="DNA_rep/recomb_RecO_N"/>
</dbReference>
<keyword evidence="4 7" id="KW-0233">DNA recombination</keyword>
<dbReference type="NCBIfam" id="TIGR00613">
    <property type="entry name" value="reco"/>
    <property type="match status" value="1"/>
</dbReference>
<gene>
    <name evidence="7" type="primary">recO</name>
    <name evidence="9" type="ORF">SAMN05444373_102919</name>
</gene>
<comment type="similarity">
    <text evidence="1 7">Belongs to the RecO family.</text>
</comment>
<name>A0A1M6H4G2_9FIRM</name>
<sequence>MALIRTKGLVIKEVYVDDADKIITLMTEDIGKISVSARGARKNGRQAYGTQILTYGQYILYKGRNSYSLNGCDILTSFFDLANDLERFTYAAHMMELASDACTDDQTTGRVLNLLLHGLNALNKGREPMLISSAFSMKLAQVCGYPPHVTSCANCHTKELETIYFSFKKCGFICEVCAKNDGDALPVTIGTAKAILHVLCSDQAGVFSFNLSSENLERFSDISNRYIAERFDKRYEKLNYLKEIRQVSYHLGGE</sequence>
<dbReference type="Pfam" id="PF11967">
    <property type="entry name" value="RecO_N"/>
    <property type="match status" value="1"/>
</dbReference>
<dbReference type="Proteomes" id="UP000324781">
    <property type="component" value="Unassembled WGS sequence"/>
</dbReference>
<dbReference type="Gene3D" id="2.40.50.140">
    <property type="entry name" value="Nucleic acid-binding proteins"/>
    <property type="match status" value="1"/>
</dbReference>
<comment type="function">
    <text evidence="7">Involved in DNA repair and RecF pathway recombination.</text>
</comment>
<evidence type="ECO:0000313" key="9">
    <source>
        <dbReference type="EMBL" id="SHJ17068.1"/>
    </source>
</evidence>
<dbReference type="GO" id="GO:0006310">
    <property type="term" value="P:DNA recombination"/>
    <property type="evidence" value="ECO:0007669"/>
    <property type="project" value="UniProtKB-UniRule"/>
</dbReference>
<evidence type="ECO:0000313" key="10">
    <source>
        <dbReference type="Proteomes" id="UP000324781"/>
    </source>
</evidence>
<evidence type="ECO:0000256" key="3">
    <source>
        <dbReference type="ARBA" id="ARBA00022763"/>
    </source>
</evidence>
<dbReference type="GO" id="GO:0006302">
    <property type="term" value="P:double-strand break repair"/>
    <property type="evidence" value="ECO:0007669"/>
    <property type="project" value="TreeGrafter"/>
</dbReference>
<dbReference type="SUPFAM" id="SSF50249">
    <property type="entry name" value="Nucleic acid-binding proteins"/>
    <property type="match status" value="1"/>
</dbReference>
<evidence type="ECO:0000256" key="7">
    <source>
        <dbReference type="HAMAP-Rule" id="MF_00201"/>
    </source>
</evidence>
<proteinExistence type="inferred from homology"/>
<dbReference type="SUPFAM" id="SSF57863">
    <property type="entry name" value="ArfGap/RecO-like zinc finger"/>
    <property type="match status" value="1"/>
</dbReference>
<evidence type="ECO:0000256" key="1">
    <source>
        <dbReference type="ARBA" id="ARBA00007452"/>
    </source>
</evidence>
<dbReference type="RefSeq" id="WP_149678900.1">
    <property type="nucleotide sequence ID" value="NZ_FQZP01000029.1"/>
</dbReference>
<evidence type="ECO:0000256" key="6">
    <source>
        <dbReference type="ARBA" id="ARBA00033409"/>
    </source>
</evidence>
<dbReference type="AlphaFoldDB" id="A0A1M6H4G2"/>
<protein>
    <recommendedName>
        <fullName evidence="2 7">DNA repair protein RecO</fullName>
    </recommendedName>
    <alternativeName>
        <fullName evidence="6 7">Recombination protein O</fullName>
    </alternativeName>
</protein>
<dbReference type="Pfam" id="PF02565">
    <property type="entry name" value="RecO_C"/>
    <property type="match status" value="1"/>
</dbReference>
<keyword evidence="10" id="KW-1185">Reference proteome</keyword>
<dbReference type="PANTHER" id="PTHR33991:SF1">
    <property type="entry name" value="DNA REPAIR PROTEIN RECO"/>
    <property type="match status" value="1"/>
</dbReference>
<dbReference type="InterPro" id="IPR037278">
    <property type="entry name" value="ARFGAP/RecO"/>
</dbReference>
<feature type="domain" description="DNA replication/recombination mediator RecO N-terminal" evidence="8">
    <location>
        <begin position="1"/>
        <end position="78"/>
    </location>
</feature>
<evidence type="ECO:0000256" key="5">
    <source>
        <dbReference type="ARBA" id="ARBA00023204"/>
    </source>
</evidence>
<dbReference type="Gene3D" id="1.20.1440.120">
    <property type="entry name" value="Recombination protein O, C-terminal domain"/>
    <property type="match status" value="1"/>
</dbReference>
<organism evidence="9 10">
    <name type="scientific">Thermoclostridium caenicola</name>
    <dbReference type="NCBI Taxonomy" id="659425"/>
    <lineage>
        <taxon>Bacteria</taxon>
        <taxon>Bacillati</taxon>
        <taxon>Bacillota</taxon>
        <taxon>Clostridia</taxon>
        <taxon>Eubacteriales</taxon>
        <taxon>Oscillospiraceae</taxon>
        <taxon>Thermoclostridium</taxon>
    </lineage>
</organism>
<dbReference type="PANTHER" id="PTHR33991">
    <property type="entry name" value="DNA REPAIR PROTEIN RECO"/>
    <property type="match status" value="1"/>
</dbReference>
<keyword evidence="3 7" id="KW-0227">DNA damage</keyword>